<gene>
    <name evidence="4" type="ORF">HF885_01810</name>
</gene>
<evidence type="ECO:0000313" key="4">
    <source>
        <dbReference type="EMBL" id="NMF25182.1"/>
    </source>
</evidence>
<feature type="transmembrane region" description="Helical" evidence="2">
    <location>
        <begin position="27"/>
        <end position="48"/>
    </location>
</feature>
<evidence type="ECO:0000259" key="3">
    <source>
        <dbReference type="Pfam" id="PF13240"/>
    </source>
</evidence>
<protein>
    <submittedName>
        <fullName evidence="4">Zinc-ribbon domain-containing protein</fullName>
    </submittedName>
</protein>
<keyword evidence="2" id="KW-0472">Membrane</keyword>
<feature type="compositionally biased region" description="Low complexity" evidence="1">
    <location>
        <begin position="93"/>
        <end position="112"/>
    </location>
</feature>
<keyword evidence="2" id="KW-1133">Transmembrane helix</keyword>
<dbReference type="InterPro" id="IPR026870">
    <property type="entry name" value="Zinc_ribbon_dom"/>
</dbReference>
<proteinExistence type="predicted"/>
<evidence type="ECO:0000256" key="1">
    <source>
        <dbReference type="SAM" id="MobiDB-lite"/>
    </source>
</evidence>
<sequence length="164" mass="16770">MFNALLVLFGCAAGALSSISFGFGAFLGALVGMIILCVVLELLLRVGYEFVMLNVMIARNTSDIRRKLFSDAPTSPAAPASPAPVAPAPAPTAPAAQAPVAPEPEPAAFESAPTTVLDRGDQAPADPAPVAPTEVVHKASFCPNCGAPVEPGDRFCGECGHKLD</sequence>
<evidence type="ECO:0000256" key="2">
    <source>
        <dbReference type="SAM" id="Phobius"/>
    </source>
</evidence>
<feature type="compositionally biased region" description="Pro residues" evidence="1">
    <location>
        <begin position="79"/>
        <end position="92"/>
    </location>
</feature>
<feature type="domain" description="Zinc-ribbon" evidence="3">
    <location>
        <begin position="141"/>
        <end position="163"/>
    </location>
</feature>
<comment type="caution">
    <text evidence="4">The sequence shown here is derived from an EMBL/GenBank/DDBJ whole genome shotgun (WGS) entry which is preliminary data.</text>
</comment>
<dbReference type="AlphaFoldDB" id="A0A7X9XZR1"/>
<dbReference type="EMBL" id="JABAGR010000001">
    <property type="protein sequence ID" value="NMF25182.1"/>
    <property type="molecule type" value="Genomic_DNA"/>
</dbReference>
<dbReference type="Pfam" id="PF13240">
    <property type="entry name" value="Zn_Ribbon_1"/>
    <property type="match status" value="1"/>
</dbReference>
<dbReference type="Proteomes" id="UP000565613">
    <property type="component" value="Unassembled WGS sequence"/>
</dbReference>
<feature type="region of interest" description="Disordered" evidence="1">
    <location>
        <begin position="71"/>
        <end position="112"/>
    </location>
</feature>
<reference evidence="4 5" key="1">
    <citation type="submission" date="2020-04" db="EMBL/GenBank/DDBJ databases">
        <authorList>
            <person name="Hitch T.C.A."/>
            <person name="Wylensek D."/>
            <person name="Clavel T."/>
        </authorList>
    </citation>
    <scope>NUCLEOTIDE SEQUENCE [LARGE SCALE GENOMIC DNA]</scope>
    <source>
        <strain evidence="4 5">105184</strain>
    </source>
</reference>
<keyword evidence="2" id="KW-0812">Transmembrane</keyword>
<name>A0A7X9XZR1_9ACTN</name>
<organism evidence="4 5">
    <name type="scientific">Parafannyhessea umbonata</name>
    <dbReference type="NCBI Taxonomy" id="604330"/>
    <lineage>
        <taxon>Bacteria</taxon>
        <taxon>Bacillati</taxon>
        <taxon>Actinomycetota</taxon>
        <taxon>Coriobacteriia</taxon>
        <taxon>Coriobacteriales</taxon>
        <taxon>Atopobiaceae</taxon>
        <taxon>Parafannyhessea</taxon>
    </lineage>
</organism>
<evidence type="ECO:0000313" key="5">
    <source>
        <dbReference type="Proteomes" id="UP000565613"/>
    </source>
</evidence>
<accession>A0A7X9XZR1</accession>